<proteinExistence type="predicted"/>
<dbReference type="EMBL" id="CP096984">
    <property type="protein sequence ID" value="URZ14005.1"/>
    <property type="molecule type" value="Genomic_DNA"/>
</dbReference>
<reference evidence="1 2" key="1">
    <citation type="submission" date="2022-04" db="EMBL/GenBank/DDBJ databases">
        <title>Genome sequence of C. roseum typestrain.</title>
        <authorList>
            <person name="Poehlein A."/>
            <person name="Schoch T."/>
            <person name="Duerre P."/>
            <person name="Daniel R."/>
        </authorList>
    </citation>
    <scope>NUCLEOTIDE SEQUENCE [LARGE SCALE GENOMIC DNA]</scope>
    <source>
        <strain evidence="1 2">DSM 7320</strain>
        <plasmid evidence="1 2">p330</plasmid>
    </source>
</reference>
<gene>
    <name evidence="1" type="ORF">CROST_047830</name>
</gene>
<protein>
    <submittedName>
        <fullName evidence="1">Uncharacterized protein</fullName>
    </submittedName>
</protein>
<dbReference type="RefSeq" id="WP_077835150.1">
    <property type="nucleotide sequence ID" value="NZ_CP096984.1"/>
</dbReference>
<dbReference type="Proteomes" id="UP000190951">
    <property type="component" value="Plasmid p330"/>
</dbReference>
<evidence type="ECO:0000313" key="2">
    <source>
        <dbReference type="Proteomes" id="UP000190951"/>
    </source>
</evidence>
<evidence type="ECO:0000313" key="1">
    <source>
        <dbReference type="EMBL" id="URZ14005.1"/>
    </source>
</evidence>
<dbReference type="KEGG" id="crw:CROST_047830"/>
<sequence length="86" mass="9677">MADTTLLSKISYCLCECCEKKNISKISELTVTVNSKCDINSINLTDYLKINNPDLILDNVKINVEIDDLPDQTVIMRRLEGELNGN</sequence>
<keyword evidence="1" id="KW-0614">Plasmid</keyword>
<dbReference type="AlphaFoldDB" id="A0A1S8LII0"/>
<dbReference type="STRING" id="84029.CROST_07100"/>
<name>A0A1S8LII0_9CLOT</name>
<keyword evidence="2" id="KW-1185">Reference proteome</keyword>
<accession>A0A1S8LII0</accession>
<organism evidence="1 2">
    <name type="scientific">Clostridium felsineum</name>
    <dbReference type="NCBI Taxonomy" id="36839"/>
    <lineage>
        <taxon>Bacteria</taxon>
        <taxon>Bacillati</taxon>
        <taxon>Bacillota</taxon>
        <taxon>Clostridia</taxon>
        <taxon>Eubacteriales</taxon>
        <taxon>Clostridiaceae</taxon>
        <taxon>Clostridium</taxon>
    </lineage>
</organism>
<geneLocation type="plasmid" evidence="1 2">
    <name>p330</name>
</geneLocation>